<dbReference type="AlphaFoldDB" id="A0A5B0VP38"/>
<accession>A0A5B0VP38</accession>
<dbReference type="Proteomes" id="UP000323161">
    <property type="component" value="Unassembled WGS sequence"/>
</dbReference>
<sequence>MKFLIILLFVAIVGFVAWRSKQNANPVELACARDIGQLLKSSPDADPRSIADMFVKHGIARARCPQVGRMVMPQLRKHGLKPEDAKIAMIQVKAAYALVP</sequence>
<gene>
    <name evidence="1" type="ORF">FWJ25_02855</name>
</gene>
<protein>
    <submittedName>
        <fullName evidence="1">Uncharacterized protein</fullName>
    </submittedName>
</protein>
<evidence type="ECO:0000313" key="2">
    <source>
        <dbReference type="Proteomes" id="UP000323161"/>
    </source>
</evidence>
<comment type="caution">
    <text evidence="1">The sequence shown here is derived from an EMBL/GenBank/DDBJ whole genome shotgun (WGS) entry which is preliminary data.</text>
</comment>
<dbReference type="EMBL" id="VTUU01000001">
    <property type="protein sequence ID" value="KAA1176088.1"/>
    <property type="molecule type" value="Genomic_DNA"/>
</dbReference>
<reference evidence="1 2" key="1">
    <citation type="submission" date="2019-08" db="EMBL/GenBank/DDBJ databases">
        <title>Marinobacter ZYF650 sp. nov., a marine bacterium isolated from seawater of the Mariana trench.</title>
        <authorList>
            <person name="Ahmad W."/>
        </authorList>
    </citation>
    <scope>NUCLEOTIDE SEQUENCE [LARGE SCALE GENOMIC DNA]</scope>
    <source>
        <strain evidence="1 2">ZYF650</strain>
    </source>
</reference>
<dbReference type="RefSeq" id="WP_149598714.1">
    <property type="nucleotide sequence ID" value="NZ_VTUU01000001.1"/>
</dbReference>
<evidence type="ECO:0000313" key="1">
    <source>
        <dbReference type="EMBL" id="KAA1176088.1"/>
    </source>
</evidence>
<name>A0A5B0VP38_9GAMM</name>
<keyword evidence="2" id="KW-1185">Reference proteome</keyword>
<organism evidence="1 2">
    <name type="scientific">Marinobacter salinexigens</name>
    <dbReference type="NCBI Taxonomy" id="2919747"/>
    <lineage>
        <taxon>Bacteria</taxon>
        <taxon>Pseudomonadati</taxon>
        <taxon>Pseudomonadota</taxon>
        <taxon>Gammaproteobacteria</taxon>
        <taxon>Pseudomonadales</taxon>
        <taxon>Marinobacteraceae</taxon>
        <taxon>Marinobacter</taxon>
    </lineage>
</organism>
<proteinExistence type="predicted"/>